<keyword evidence="10" id="KW-0963">Cytoplasm</keyword>
<evidence type="ECO:0000256" key="5">
    <source>
        <dbReference type="ARBA" id="ARBA00022430"/>
    </source>
</evidence>
<feature type="binding site" evidence="10">
    <location>
        <position position="251"/>
    </location>
    <ligand>
        <name>Mg(2+)</name>
        <dbReference type="ChEBI" id="CHEBI:18420"/>
    </ligand>
</feature>
<dbReference type="PANTHER" id="PTHR46911">
    <property type="match status" value="1"/>
</dbReference>
<dbReference type="InterPro" id="IPR013709">
    <property type="entry name" value="2-isopropylmalate_synth_dimer"/>
</dbReference>
<dbReference type="NCBIfam" id="NF002991">
    <property type="entry name" value="PRK03739.1"/>
    <property type="match status" value="1"/>
</dbReference>
<evidence type="ECO:0000256" key="9">
    <source>
        <dbReference type="ARBA" id="ARBA00023304"/>
    </source>
</evidence>
<evidence type="ECO:0000256" key="3">
    <source>
        <dbReference type="ARBA" id="ARBA00009767"/>
    </source>
</evidence>
<dbReference type="PROSITE" id="PS00816">
    <property type="entry name" value="AIPM_HOMOCIT_SYNTH_2"/>
    <property type="match status" value="1"/>
</dbReference>
<dbReference type="InterPro" id="IPR036230">
    <property type="entry name" value="LeuA_allosteric_dom_sf"/>
</dbReference>
<dbReference type="CDD" id="cd07942">
    <property type="entry name" value="DRE_TIM_LeuA"/>
    <property type="match status" value="1"/>
</dbReference>
<dbReference type="EMBL" id="CP022129">
    <property type="protein sequence ID" value="ASF44760.1"/>
    <property type="molecule type" value="Genomic_DNA"/>
</dbReference>
<dbReference type="InterPro" id="IPR039371">
    <property type="entry name" value="LeuA_N_DRE-TIM"/>
</dbReference>
<dbReference type="NCBIfam" id="TIGR00970">
    <property type="entry name" value="leuA_yeast"/>
    <property type="match status" value="1"/>
</dbReference>
<keyword evidence="10" id="KW-0460">Magnesium</keyword>
<evidence type="ECO:0000256" key="7">
    <source>
        <dbReference type="ARBA" id="ARBA00022679"/>
    </source>
</evidence>
<reference evidence="12 13" key="1">
    <citation type="submission" date="2017-06" db="EMBL/GenBank/DDBJ databases">
        <title>Genome Sequencing of the methanotroph Methylovulum psychrotolerants str. HV10-M2 isolated from a high-altitude environment.</title>
        <authorList>
            <person name="Mateos-Rivera A."/>
        </authorList>
    </citation>
    <scope>NUCLEOTIDE SEQUENCE [LARGE SCALE GENOMIC DNA]</scope>
    <source>
        <strain evidence="12 13">HV10_M2</strain>
    </source>
</reference>
<keyword evidence="9 10" id="KW-0100">Branched-chain amino acid biosynthesis</keyword>
<dbReference type="Gene3D" id="3.20.20.70">
    <property type="entry name" value="Aldolase class I"/>
    <property type="match status" value="1"/>
</dbReference>
<dbReference type="GO" id="GO:0003985">
    <property type="term" value="F:acetyl-CoA C-acetyltransferase activity"/>
    <property type="evidence" value="ECO:0007669"/>
    <property type="project" value="UniProtKB-UniRule"/>
</dbReference>
<keyword evidence="6 10" id="KW-0028">Amino-acid biosynthesis</keyword>
<comment type="subcellular location">
    <subcellularLocation>
        <location evidence="10">Cytoplasm</location>
    </subcellularLocation>
</comment>
<dbReference type="PROSITE" id="PS50991">
    <property type="entry name" value="PYR_CT"/>
    <property type="match status" value="1"/>
</dbReference>
<feature type="binding site" evidence="10">
    <location>
        <position position="249"/>
    </location>
    <ligand>
        <name>Mg(2+)</name>
        <dbReference type="ChEBI" id="CHEBI:18420"/>
    </ligand>
</feature>
<evidence type="ECO:0000259" key="11">
    <source>
        <dbReference type="PROSITE" id="PS50991"/>
    </source>
</evidence>
<evidence type="ECO:0000313" key="12">
    <source>
        <dbReference type="EMBL" id="ASF44760.1"/>
    </source>
</evidence>
<dbReference type="Gene3D" id="3.30.160.270">
    <property type="match status" value="1"/>
</dbReference>
<name>A0A1Z4BU44_9GAMM</name>
<organism evidence="12 13">
    <name type="scientific">Methylovulum psychrotolerans</name>
    <dbReference type="NCBI Taxonomy" id="1704499"/>
    <lineage>
        <taxon>Bacteria</taxon>
        <taxon>Pseudomonadati</taxon>
        <taxon>Pseudomonadota</taxon>
        <taxon>Gammaproteobacteria</taxon>
        <taxon>Methylococcales</taxon>
        <taxon>Methylococcaceae</taxon>
        <taxon>Methylovulum</taxon>
    </lineage>
</organism>
<dbReference type="PANTHER" id="PTHR46911:SF1">
    <property type="entry name" value="2-ISOPROPYLMALATE SYNTHASE"/>
    <property type="match status" value="1"/>
</dbReference>
<dbReference type="Pfam" id="PF22615">
    <property type="entry name" value="IPMS_D2"/>
    <property type="match status" value="1"/>
</dbReference>
<dbReference type="SUPFAM" id="SSF51569">
    <property type="entry name" value="Aldolase"/>
    <property type="match status" value="1"/>
</dbReference>
<comment type="similarity">
    <text evidence="3 10">Belongs to the alpha-IPM synthase/homocitrate synthase family. LeuA type 2 subfamily.</text>
</comment>
<comment type="subunit">
    <text evidence="10">Homodimer.</text>
</comment>
<dbReference type="EC" id="2.3.3.13" evidence="4 10"/>
<dbReference type="OrthoDB" id="9803573at2"/>
<dbReference type="SMART" id="SM00917">
    <property type="entry name" value="LeuA_dimer"/>
    <property type="match status" value="1"/>
</dbReference>
<evidence type="ECO:0000256" key="2">
    <source>
        <dbReference type="ARBA" id="ARBA00004689"/>
    </source>
</evidence>
<feature type="binding site" evidence="10">
    <location>
        <position position="285"/>
    </location>
    <ligand>
        <name>Mg(2+)</name>
        <dbReference type="ChEBI" id="CHEBI:18420"/>
    </ligand>
</feature>
<dbReference type="HAMAP" id="MF_00572">
    <property type="entry name" value="LeuA_type2"/>
    <property type="match status" value="1"/>
</dbReference>
<dbReference type="GO" id="GO:0009098">
    <property type="term" value="P:L-leucine biosynthetic process"/>
    <property type="evidence" value="ECO:0007669"/>
    <property type="project" value="UniProtKB-UniRule"/>
</dbReference>
<dbReference type="Pfam" id="PF00682">
    <property type="entry name" value="HMGL-like"/>
    <property type="match status" value="1"/>
</dbReference>
<comment type="catalytic activity">
    <reaction evidence="1 10">
        <text>3-methyl-2-oxobutanoate + acetyl-CoA + H2O = (2S)-2-isopropylmalate + CoA + H(+)</text>
        <dbReference type="Rhea" id="RHEA:21524"/>
        <dbReference type="ChEBI" id="CHEBI:1178"/>
        <dbReference type="ChEBI" id="CHEBI:11851"/>
        <dbReference type="ChEBI" id="CHEBI:15377"/>
        <dbReference type="ChEBI" id="CHEBI:15378"/>
        <dbReference type="ChEBI" id="CHEBI:57287"/>
        <dbReference type="ChEBI" id="CHEBI:57288"/>
        <dbReference type="EC" id="2.3.3.13"/>
    </reaction>
</comment>
<accession>A0A1Z4BU44</accession>
<proteinExistence type="inferred from homology"/>
<keyword evidence="8 10" id="KW-0479">Metal-binding</keyword>
<comment type="function">
    <text evidence="10">Catalyzes the condensation of the acetyl group of acetyl-CoA with 3-methyl-2-oxobutanoate (2-ketoisovalerate) to form 3-carboxy-3-hydroxy-4-methylpentanoate (2-isopropylmalate).</text>
</comment>
<evidence type="ECO:0000256" key="6">
    <source>
        <dbReference type="ARBA" id="ARBA00022605"/>
    </source>
</evidence>
<keyword evidence="13" id="KW-1185">Reference proteome</keyword>
<dbReference type="InterPro" id="IPR005668">
    <property type="entry name" value="IPM_Synthase"/>
</dbReference>
<evidence type="ECO:0000256" key="8">
    <source>
        <dbReference type="ARBA" id="ARBA00022723"/>
    </source>
</evidence>
<dbReference type="KEGG" id="mpsy:CEK71_01040"/>
<dbReference type="InterPro" id="IPR054692">
    <property type="entry name" value="LeuA-like_post-cat"/>
</dbReference>
<feature type="binding site" evidence="10">
    <location>
        <position position="45"/>
    </location>
    <ligand>
        <name>Mg(2+)</name>
        <dbReference type="ChEBI" id="CHEBI:18420"/>
    </ligand>
</feature>
<evidence type="ECO:0000256" key="1">
    <source>
        <dbReference type="ARBA" id="ARBA00000064"/>
    </source>
</evidence>
<gene>
    <name evidence="10 12" type="primary">leuA</name>
    <name evidence="12" type="ORF">CEK71_01040</name>
</gene>
<feature type="domain" description="Pyruvate carboxyltransferase" evidence="11">
    <location>
        <begin position="36"/>
        <end position="310"/>
    </location>
</feature>
<dbReference type="PROSITE" id="PS00815">
    <property type="entry name" value="AIPM_HOMOCIT_SYNTH_1"/>
    <property type="match status" value="1"/>
</dbReference>
<comment type="cofactor">
    <cofactor evidence="10">
        <name>Mg(2+)</name>
        <dbReference type="ChEBI" id="CHEBI:18420"/>
    </cofactor>
</comment>
<dbReference type="UniPathway" id="UPA00048">
    <property type="reaction ID" value="UER00070"/>
</dbReference>
<sequence length="547" mass="60395">MSKAQISAFNHHKYRSFPPVDLPQRQWPNRQIQQAPRWCSVDLRDGNQALINPLSIAQKLDFFRLLVAVGFKEIEIGFPSASQTDFDFARLLIEQNLIPDDVTVSILTPARPALIERSFAALQGVRRALVHLYNSTSKLQRERVFNLDKASITALAVTGAEAIRACALAQPETAWRFEYSPESFNATELDYALEICQAVCRVWQPSTKCPIIINLPATVEMATPNVYADQIEWFSRHIQPREAVILSIHPHNDRGCAVAAAELAMLAGAQRVEGTLLGNGERTGNLDIAVMAMNLYSQGIDPELDFSDMTNIARQVSQFNQIAVHPRHPYIGDLVFTAFSGSHQDAIKKCLAASQPEEAWQVAYLPIDPNDVGRNYQEVIRVNSQSGKAGSTYLIEQALGLHLPRWLQVDFSQIVQQESERQGCEISAQALVALFRRRYLEPAAYRLVSFEVASPYQVSAQLHSAAGEVHLTGQGNGVLAAFTNALSRHLGKAIEISDYHEHALAQGSDAQAACYIRLHCAGVTQIGMACHNDIVSASLAAVLNSFN</sequence>
<dbReference type="InterPro" id="IPR000891">
    <property type="entry name" value="PYR_CT"/>
</dbReference>
<dbReference type="GO" id="GO:0005737">
    <property type="term" value="C:cytoplasm"/>
    <property type="evidence" value="ECO:0007669"/>
    <property type="project" value="UniProtKB-SubCell"/>
</dbReference>
<keyword evidence="7 10" id="KW-0808">Transferase</keyword>
<feature type="region of interest" description="Regulatory domain" evidence="10">
    <location>
        <begin position="442"/>
        <end position="547"/>
    </location>
</feature>
<dbReference type="AlphaFoldDB" id="A0A1Z4BU44"/>
<protein>
    <recommendedName>
        <fullName evidence="4 10">2-isopropylmalate synthase</fullName>
        <ecNumber evidence="4 10">2.3.3.13</ecNumber>
    </recommendedName>
    <alternativeName>
        <fullName evidence="10">Alpha-IPM synthase</fullName>
    </alternativeName>
    <alternativeName>
        <fullName evidence="10">Alpha-isopropylmalate synthase</fullName>
    </alternativeName>
</protein>
<dbReference type="RefSeq" id="WP_088617643.1">
    <property type="nucleotide sequence ID" value="NZ_CP022129.1"/>
</dbReference>
<dbReference type="SUPFAM" id="SSF89000">
    <property type="entry name" value="post-HMGL domain-like"/>
    <property type="match status" value="1"/>
</dbReference>
<dbReference type="SUPFAM" id="SSF110921">
    <property type="entry name" value="2-isopropylmalate synthase LeuA, allosteric (dimerisation) domain"/>
    <property type="match status" value="1"/>
</dbReference>
<dbReference type="InterPro" id="IPR013785">
    <property type="entry name" value="Aldolase_TIM"/>
</dbReference>
<dbReference type="GO" id="GO:0003852">
    <property type="term" value="F:2-isopropylmalate synthase activity"/>
    <property type="evidence" value="ECO:0007669"/>
    <property type="project" value="UniProtKB-UniRule"/>
</dbReference>
<dbReference type="Pfam" id="PF08502">
    <property type="entry name" value="LeuA_dimer"/>
    <property type="match status" value="1"/>
</dbReference>
<keyword evidence="5 10" id="KW-0432">Leucine biosynthesis</keyword>
<evidence type="ECO:0000313" key="13">
    <source>
        <dbReference type="Proteomes" id="UP000197019"/>
    </source>
</evidence>
<dbReference type="Proteomes" id="UP000197019">
    <property type="component" value="Chromosome"/>
</dbReference>
<evidence type="ECO:0000256" key="10">
    <source>
        <dbReference type="HAMAP-Rule" id="MF_00572"/>
    </source>
</evidence>
<comment type="pathway">
    <text evidence="2 10">Amino-acid biosynthesis; L-leucine biosynthesis; L-leucine from 3-methyl-2-oxobutanoate: step 1/4.</text>
</comment>
<evidence type="ECO:0000256" key="4">
    <source>
        <dbReference type="ARBA" id="ARBA00012973"/>
    </source>
</evidence>
<dbReference type="GO" id="GO:0000287">
    <property type="term" value="F:magnesium ion binding"/>
    <property type="evidence" value="ECO:0007669"/>
    <property type="project" value="UniProtKB-UniRule"/>
</dbReference>
<dbReference type="InterPro" id="IPR002034">
    <property type="entry name" value="AIPM/Hcit_synth_CS"/>
</dbReference>